<feature type="region of interest" description="Disordered" evidence="5">
    <location>
        <begin position="164"/>
        <end position="270"/>
    </location>
</feature>
<feature type="compositionally biased region" description="Low complexity" evidence="5">
    <location>
        <begin position="589"/>
        <end position="625"/>
    </location>
</feature>
<organism evidence="8 9">
    <name type="scientific">Paralvinella palmiformis</name>
    <dbReference type="NCBI Taxonomy" id="53620"/>
    <lineage>
        <taxon>Eukaryota</taxon>
        <taxon>Metazoa</taxon>
        <taxon>Spiralia</taxon>
        <taxon>Lophotrochozoa</taxon>
        <taxon>Annelida</taxon>
        <taxon>Polychaeta</taxon>
        <taxon>Sedentaria</taxon>
        <taxon>Canalipalpata</taxon>
        <taxon>Terebellida</taxon>
        <taxon>Terebelliformia</taxon>
        <taxon>Alvinellidae</taxon>
        <taxon>Paralvinella</taxon>
    </lineage>
</organism>
<feature type="region of interest" description="Disordered" evidence="5">
    <location>
        <begin position="389"/>
        <end position="417"/>
    </location>
</feature>
<protein>
    <recommendedName>
        <fullName evidence="10">Splicing factor 4</fullName>
    </recommendedName>
</protein>
<keyword evidence="9" id="KW-1185">Reference proteome</keyword>
<dbReference type="InterPro" id="IPR035967">
    <property type="entry name" value="SWAP/Surp_sf"/>
</dbReference>
<evidence type="ECO:0000313" key="9">
    <source>
        <dbReference type="Proteomes" id="UP001208570"/>
    </source>
</evidence>
<keyword evidence="4" id="KW-0539">Nucleus</keyword>
<accession>A0AAD9K296</accession>
<evidence type="ECO:0000256" key="2">
    <source>
        <dbReference type="ARBA" id="ARBA00022664"/>
    </source>
</evidence>
<gene>
    <name evidence="8" type="ORF">LSH36_79g01048</name>
</gene>
<feature type="compositionally biased region" description="Pro residues" evidence="5">
    <location>
        <begin position="438"/>
        <end position="495"/>
    </location>
</feature>
<feature type="region of interest" description="Disordered" evidence="5">
    <location>
        <begin position="712"/>
        <end position="732"/>
    </location>
</feature>
<sequence>MSYWGRSGGRAGSTSVGNNNANKGRGSNPQGVGGGGGGFLQERIKEMSAQEKLIEQKKKEIEAKLQEQKQKEQEKVLSKLQSKATAKMSLSKIGKRPGYGRGGIFSTKRVKQEEVKPETETTSQISIGNNHFSNDGSFLEKFMKLQGQKHKKKKDEETFNINIDGVKLEPQEKSTVEIKELSTEKKSLPDIKKEPHAAVQPLMEKKLPDSYGKERSMSEQNYGGSGGDRNGSQSDRHRDRYGPRECPRLEQKNKDHQQEDVRPHSPPHQQYQAAEVPSLMKYSMPQPTISATPAPVFVSSSPQVCQMPVQNLTHSTIAVTLTHAISYVQTGTATAPPQTGVTQMPYSNTYTPGSGTEISLIGQSPMMNPVAAPRQMAPPPVSVTIHQLPPPPSGVQLMRPPPPTSSMSMPMSQLPPQAPISVHSVTAYESRPPLSMALPPPMSRGPYPPMSGPPPLPNMTTPPPSRPPPPLGPHTGPPPPHANLPPHGRPPPPQGPHLGQPHNGPPPPPPPPPRPLMHQMGTLHGGPPPRNGPPQNGPPPGAPLQHMLAPPMHNIPPPPQGHPGGHPSSATMPGKFQPTGRPQPPPPSSLSSQSFQGAQQQHFQTSHNLPTTTTHTVSSSPPLVTNQPGTEQPKPLTQEEWSKYDEYGNIKKEVQQDIYDPTNPTDVDQDDGNNEEENVQLEKKVPSITMTLSSNKSIVSGVTPEARKIPNVFVGEEEDEDEDNLRVSPPEDPEIREAVEKMAEYVASGGDSVEHAARQVHKDDPLYRFLFDESSSVHHYYKEQVNLLHEAINLKKHEERAIDADTEDNKGELLTEGRRKKRRSRWGDSAAAEATAVPAPVPQIAPPQLNLTATAGVSQVAVPGITPTQQLGATGVATTQPLAVPPAVSPVQLGSASMIPNPQLGSPGVIINPQLGAPGVVPNPQLGAPGVVPNPHLGAAGTGVPTIGGVPVHVTPLSQMDTNYARRITGGEELTLEQKKQIQEQQQMNAMYEYLNAKRKAMAMQAKLLEAGVNIKPKYEYDSDEEIEGGTWEHKKRDAEMTATKEWADKLTEMAKGKHHIGDFLPPEELEKFMETYQALKDGREPDLSDYKQFKLTCENVGFQMLQKMGWKEGEGLGAEGQGIKDPVNKGSQSINGGGLGTEKPAELQRDDDEYEAYRKRMMLAYRFRPNPLNNPRRPYY</sequence>
<feature type="compositionally biased region" description="Basic and acidic residues" evidence="5">
    <location>
        <begin position="203"/>
        <end position="217"/>
    </location>
</feature>
<feature type="compositionally biased region" description="Basic and acidic residues" evidence="5">
    <location>
        <begin position="807"/>
        <end position="817"/>
    </location>
</feature>
<evidence type="ECO:0008006" key="10">
    <source>
        <dbReference type="Google" id="ProtNLM"/>
    </source>
</evidence>
<feature type="compositionally biased region" description="Gly residues" evidence="5">
    <location>
        <begin position="1"/>
        <end position="11"/>
    </location>
</feature>
<dbReference type="SMART" id="SM00648">
    <property type="entry name" value="SWAP"/>
    <property type="match status" value="1"/>
</dbReference>
<dbReference type="SUPFAM" id="SSF109905">
    <property type="entry name" value="Surp module (SWAP domain)"/>
    <property type="match status" value="1"/>
</dbReference>
<dbReference type="Gene3D" id="1.10.10.790">
    <property type="entry name" value="Surp module"/>
    <property type="match status" value="1"/>
</dbReference>
<dbReference type="PROSITE" id="PS50174">
    <property type="entry name" value="G_PATCH"/>
    <property type="match status" value="1"/>
</dbReference>
<dbReference type="GO" id="GO:0005654">
    <property type="term" value="C:nucleoplasm"/>
    <property type="evidence" value="ECO:0007669"/>
    <property type="project" value="TreeGrafter"/>
</dbReference>
<evidence type="ECO:0000256" key="4">
    <source>
        <dbReference type="ARBA" id="ARBA00023242"/>
    </source>
</evidence>
<dbReference type="PANTHER" id="PTHR23340:SF0">
    <property type="entry name" value="SURP AND G-PATCH DOMAIN-CONTAINING PROTEIN 1 ISOFORM X1"/>
    <property type="match status" value="1"/>
</dbReference>
<dbReference type="Pfam" id="PF01585">
    <property type="entry name" value="G-patch"/>
    <property type="match status" value="1"/>
</dbReference>
<feature type="region of interest" description="Disordered" evidence="5">
    <location>
        <begin position="109"/>
        <end position="132"/>
    </location>
</feature>
<evidence type="ECO:0000256" key="5">
    <source>
        <dbReference type="SAM" id="MobiDB-lite"/>
    </source>
</evidence>
<dbReference type="GO" id="GO:0006397">
    <property type="term" value="P:mRNA processing"/>
    <property type="evidence" value="ECO:0007669"/>
    <property type="project" value="UniProtKB-KW"/>
</dbReference>
<evidence type="ECO:0000256" key="1">
    <source>
        <dbReference type="ARBA" id="ARBA00004123"/>
    </source>
</evidence>
<dbReference type="InterPro" id="IPR000467">
    <property type="entry name" value="G_patch_dom"/>
</dbReference>
<dbReference type="PROSITE" id="PS50128">
    <property type="entry name" value="SURP"/>
    <property type="match status" value="1"/>
</dbReference>
<feature type="region of interest" description="Disordered" evidence="5">
    <location>
        <begin position="433"/>
        <end position="687"/>
    </location>
</feature>
<feature type="domain" description="G-patch" evidence="7">
    <location>
        <begin position="1098"/>
        <end position="1145"/>
    </location>
</feature>
<feature type="compositionally biased region" description="Basic and acidic residues" evidence="5">
    <location>
        <begin position="166"/>
        <end position="196"/>
    </location>
</feature>
<dbReference type="EMBL" id="JAODUP010000079">
    <property type="protein sequence ID" value="KAK2163427.1"/>
    <property type="molecule type" value="Genomic_DNA"/>
</dbReference>
<feature type="compositionally biased region" description="Acidic residues" evidence="5">
    <location>
        <begin position="667"/>
        <end position="679"/>
    </location>
</feature>
<keyword evidence="2" id="KW-0507">mRNA processing</keyword>
<dbReference type="PANTHER" id="PTHR23340">
    <property type="entry name" value="ARGININE/SERINE RICH SPLICING FACTOR SF4/14"/>
    <property type="match status" value="1"/>
</dbReference>
<comment type="subcellular location">
    <subcellularLocation>
        <location evidence="1">Nucleus</location>
    </subcellularLocation>
</comment>
<feature type="compositionally biased region" description="Basic and acidic residues" evidence="5">
    <location>
        <begin position="640"/>
        <end position="655"/>
    </location>
</feature>
<feature type="compositionally biased region" description="Low complexity" evidence="5">
    <location>
        <begin position="405"/>
        <end position="415"/>
    </location>
</feature>
<reference evidence="8" key="1">
    <citation type="journal article" date="2023" name="Mol. Biol. Evol.">
        <title>Third-Generation Sequencing Reveals the Adaptive Role of the Epigenome in Three Deep-Sea Polychaetes.</title>
        <authorList>
            <person name="Perez M."/>
            <person name="Aroh O."/>
            <person name="Sun Y."/>
            <person name="Lan Y."/>
            <person name="Juniper S.K."/>
            <person name="Young C.R."/>
            <person name="Angers B."/>
            <person name="Qian P.Y."/>
        </authorList>
    </citation>
    <scope>NUCLEOTIDE SEQUENCE</scope>
    <source>
        <strain evidence="8">P08H-3</strain>
    </source>
</reference>
<feature type="domain" description="SURP motif" evidence="6">
    <location>
        <begin position="738"/>
        <end position="781"/>
    </location>
</feature>
<evidence type="ECO:0000256" key="3">
    <source>
        <dbReference type="ARBA" id="ARBA00023187"/>
    </source>
</evidence>
<feature type="compositionally biased region" description="Basic and acidic residues" evidence="5">
    <location>
        <begin position="234"/>
        <end position="263"/>
    </location>
</feature>
<keyword evidence="3" id="KW-0508">mRNA splicing</keyword>
<feature type="region of interest" description="Disordered" evidence="5">
    <location>
        <begin position="807"/>
        <end position="843"/>
    </location>
</feature>
<dbReference type="SMART" id="SM00443">
    <property type="entry name" value="G_patch"/>
    <property type="match status" value="1"/>
</dbReference>
<feature type="compositionally biased region" description="Polar residues" evidence="5">
    <location>
        <begin position="12"/>
        <end position="22"/>
    </location>
</feature>
<evidence type="ECO:0000259" key="7">
    <source>
        <dbReference type="PROSITE" id="PS50174"/>
    </source>
</evidence>
<evidence type="ECO:0000259" key="6">
    <source>
        <dbReference type="PROSITE" id="PS50128"/>
    </source>
</evidence>
<dbReference type="InterPro" id="IPR000061">
    <property type="entry name" value="Surp"/>
</dbReference>
<dbReference type="InterPro" id="IPR040169">
    <property type="entry name" value="SUGP1/2"/>
</dbReference>
<feature type="compositionally biased region" description="Pro residues" evidence="5">
    <location>
        <begin position="503"/>
        <end position="515"/>
    </location>
</feature>
<evidence type="ECO:0000313" key="8">
    <source>
        <dbReference type="EMBL" id="KAK2163427.1"/>
    </source>
</evidence>
<proteinExistence type="predicted"/>
<dbReference type="Proteomes" id="UP001208570">
    <property type="component" value="Unassembled WGS sequence"/>
</dbReference>
<feature type="compositionally biased region" description="Basic and acidic residues" evidence="5">
    <location>
        <begin position="110"/>
        <end position="119"/>
    </location>
</feature>
<dbReference type="AlphaFoldDB" id="A0AAD9K296"/>
<feature type="region of interest" description="Disordered" evidence="5">
    <location>
        <begin position="1118"/>
        <end position="1152"/>
    </location>
</feature>
<feature type="compositionally biased region" description="Pro residues" evidence="5">
    <location>
        <begin position="526"/>
        <end position="542"/>
    </location>
</feature>
<name>A0AAD9K296_9ANNE</name>
<feature type="region of interest" description="Disordered" evidence="5">
    <location>
        <begin position="1"/>
        <end position="43"/>
    </location>
</feature>
<dbReference type="GO" id="GO:0003723">
    <property type="term" value="F:RNA binding"/>
    <property type="evidence" value="ECO:0007669"/>
    <property type="project" value="InterPro"/>
</dbReference>
<feature type="compositionally biased region" description="Polar residues" evidence="5">
    <location>
        <begin position="120"/>
        <end position="132"/>
    </location>
</feature>
<comment type="caution">
    <text evidence="8">The sequence shown here is derived from an EMBL/GenBank/DDBJ whole genome shotgun (WGS) entry which is preliminary data.</text>
</comment>
<dbReference type="GO" id="GO:0008380">
    <property type="term" value="P:RNA splicing"/>
    <property type="evidence" value="ECO:0007669"/>
    <property type="project" value="UniProtKB-KW"/>
</dbReference>
<feature type="compositionally biased region" description="Pro residues" evidence="5">
    <location>
        <begin position="389"/>
        <end position="404"/>
    </location>
</feature>
<dbReference type="Pfam" id="PF01805">
    <property type="entry name" value="Surp"/>
    <property type="match status" value="1"/>
</dbReference>